<dbReference type="PROSITE" id="PS01124">
    <property type="entry name" value="HTH_ARAC_FAMILY_2"/>
    <property type="match status" value="1"/>
</dbReference>
<reference evidence="5 6" key="2">
    <citation type="submission" date="2018-09" db="EMBL/GenBank/DDBJ databases">
        <title>Genome of Sphaerochaeta halotolerans strain 4-11.</title>
        <authorList>
            <person name="Nazina T.N."/>
            <person name="Sokolova D.S."/>
        </authorList>
    </citation>
    <scope>NUCLEOTIDE SEQUENCE [LARGE SCALE GENOMIC DNA]</scope>
    <source>
        <strain evidence="5 6">4-11</strain>
    </source>
</reference>
<dbReference type="GO" id="GO:0003700">
    <property type="term" value="F:DNA-binding transcription factor activity"/>
    <property type="evidence" value="ECO:0007669"/>
    <property type="project" value="InterPro"/>
</dbReference>
<name>A0A372MJQ1_9SPIR</name>
<evidence type="ECO:0000256" key="1">
    <source>
        <dbReference type="ARBA" id="ARBA00023015"/>
    </source>
</evidence>
<dbReference type="GO" id="GO:0000976">
    <property type="term" value="F:transcription cis-regulatory region binding"/>
    <property type="evidence" value="ECO:0007669"/>
    <property type="project" value="TreeGrafter"/>
</dbReference>
<organism evidence="5 6">
    <name type="scientific">Sphaerochaeta halotolerans</name>
    <dbReference type="NCBI Taxonomy" id="2293840"/>
    <lineage>
        <taxon>Bacteria</taxon>
        <taxon>Pseudomonadati</taxon>
        <taxon>Spirochaetota</taxon>
        <taxon>Spirochaetia</taxon>
        <taxon>Spirochaetales</taxon>
        <taxon>Sphaerochaetaceae</taxon>
        <taxon>Sphaerochaeta</taxon>
    </lineage>
</organism>
<protein>
    <submittedName>
        <fullName evidence="5">Helix-turn-helix domain-containing protein</fullName>
    </submittedName>
</protein>
<dbReference type="Pfam" id="PF13377">
    <property type="entry name" value="Peripla_BP_3"/>
    <property type="match status" value="1"/>
</dbReference>
<dbReference type="InterPro" id="IPR018060">
    <property type="entry name" value="HTH_AraC"/>
</dbReference>
<keyword evidence="2" id="KW-0238">DNA-binding</keyword>
<dbReference type="AlphaFoldDB" id="A0A372MJQ1"/>
<dbReference type="Gene3D" id="1.10.287.130">
    <property type="match status" value="1"/>
</dbReference>
<dbReference type="EMBL" id="QUWK01000001">
    <property type="protein sequence ID" value="RFU96027.1"/>
    <property type="molecule type" value="Genomic_DNA"/>
</dbReference>
<dbReference type="InterPro" id="IPR018062">
    <property type="entry name" value="HTH_AraC-typ_CS"/>
</dbReference>
<dbReference type="PANTHER" id="PTHR30146:SF24">
    <property type="entry name" value="XYLOSE OPERON REGULATORY PROTEIN"/>
    <property type="match status" value="1"/>
</dbReference>
<dbReference type="PANTHER" id="PTHR30146">
    <property type="entry name" value="LACI-RELATED TRANSCRIPTIONAL REPRESSOR"/>
    <property type="match status" value="1"/>
</dbReference>
<dbReference type="SUPFAM" id="SSF53822">
    <property type="entry name" value="Periplasmic binding protein-like I"/>
    <property type="match status" value="1"/>
</dbReference>
<dbReference type="CDD" id="cd06267">
    <property type="entry name" value="PBP1_LacI_sugar_binding-like"/>
    <property type="match status" value="1"/>
</dbReference>
<accession>A0A372MJQ1</accession>
<dbReference type="InterPro" id="IPR028082">
    <property type="entry name" value="Peripla_BP_I"/>
</dbReference>
<evidence type="ECO:0000256" key="3">
    <source>
        <dbReference type="ARBA" id="ARBA00023163"/>
    </source>
</evidence>
<keyword evidence="3" id="KW-0804">Transcription</keyword>
<proteinExistence type="predicted"/>
<dbReference type="PROSITE" id="PS00041">
    <property type="entry name" value="HTH_ARAC_FAMILY_1"/>
    <property type="match status" value="1"/>
</dbReference>
<evidence type="ECO:0000313" key="5">
    <source>
        <dbReference type="EMBL" id="RFU96027.1"/>
    </source>
</evidence>
<comment type="caution">
    <text evidence="5">The sequence shown here is derived from an EMBL/GenBank/DDBJ whole genome shotgun (WGS) entry which is preliminary data.</text>
</comment>
<keyword evidence="6" id="KW-1185">Reference proteome</keyword>
<dbReference type="SMART" id="SM00342">
    <property type="entry name" value="HTH_ARAC"/>
    <property type="match status" value="1"/>
</dbReference>
<gene>
    <name evidence="5" type="ORF">DYP60_00100</name>
</gene>
<dbReference type="Pfam" id="PF12833">
    <property type="entry name" value="HTH_18"/>
    <property type="match status" value="1"/>
</dbReference>
<evidence type="ECO:0000256" key="2">
    <source>
        <dbReference type="ARBA" id="ARBA00023125"/>
    </source>
</evidence>
<sequence length="1063" mass="118664">MGAHMTRRVGLVLASIHTGASNGLWSQIANYSQRSDYSLFVFPGGRLEYQENQEYLRNAIYSLVNTDNLDGVITWASALGGAVSVSEVQVFLQNLEDLDCVCIGMKKEGCPGISFDAYSGVQSVMLHCIKEHHARKLAFLRGPENHYSAEDRYRAYCDTLDQTSLLFDSRLVSDPFSWSEGRMAIVQLLEERNLVPGRDFDTLVCASDLMMFDAGKYLEALGYSIPEDLRIVGYNDSRESHLLKVPCTTARMPVGELARMSWNLLNGMLGEEDFSCFDLLLPSQMIVRQSCGCTYSLGSEQQARRAVGSLELFQAWLIQVFDANEEEQGWIKRLLKEASLQDEKEVLSLIGYLSYWFLDRGGDPSLLSEALHWYCTFFASPSFKMLCAGPIRDLFLRQRDLVAHEHAYQHSLQASILNMLKYDLLGVRALSSIPSLLAKHLGLLGIDAGYLVLYGDETKNTFIGGYADSLVMERKQQFPKHLLLPQGLLDHLGQGVHVVEPLFMDNQPIGYLILRTTLFSGSVMEELRTALSSAIKGALLLDAANRAREDAERAQRSRSEFFANVGEGLKTPFETILSIAKQVEGDMGKQIEGQIRTATHLLELSLSYSGNLELEHKVCNPMTLITPLLGSFPLVYEGPDEMPALCVDTKRLIQSFTIICEYILREGGSIRLQTTLSKEGLQFCFTSSLSTWKASMGSQDPSLSLAQRIILMSHGSFSLQDNAVVVLLPLPSLMGESNPPSFDTLFFIATDGNDPVPELLRTSFASCEVIPVGSLQRQELSRIAGGIIGWDADNQGREFRLLRTSLAGHNTLSLSPMVCFHAPEGQQNLSSSLMATHHHHSDGVLVMVKGIPEAFCKLLALDEEFIVHSEREDVLDVVANQPVHLILGSLFDPVLYRTIRKTCDAPIVVIRERWEKEEAEQLSLIPRLLIAHQCVLESSEFGERLLALLETNELLPPLTGALVKRAVVYLGSHATEQISRWQLAESVNVSEDYLTRIFRKELGISPWDYLNRHRVFLATQLLRESSLSINEVASQSGFQDQAYFCRVFKKIKGCAPGKIRSQR</sequence>
<evidence type="ECO:0000259" key="4">
    <source>
        <dbReference type="PROSITE" id="PS01124"/>
    </source>
</evidence>
<feature type="domain" description="HTH araC/xylS-type" evidence="4">
    <location>
        <begin position="964"/>
        <end position="1062"/>
    </location>
</feature>
<dbReference type="InterPro" id="IPR009057">
    <property type="entry name" value="Homeodomain-like_sf"/>
</dbReference>
<dbReference type="Gene3D" id="3.40.50.2300">
    <property type="match status" value="2"/>
</dbReference>
<reference evidence="6" key="1">
    <citation type="submission" date="2018-08" db="EMBL/GenBank/DDBJ databases">
        <authorList>
            <person name="Grouzdev D.S."/>
            <person name="Krutkina M.S."/>
        </authorList>
    </citation>
    <scope>NUCLEOTIDE SEQUENCE [LARGE SCALE GENOMIC DNA]</scope>
    <source>
        <strain evidence="6">4-11</strain>
    </source>
</reference>
<dbReference type="SUPFAM" id="SSF46689">
    <property type="entry name" value="Homeodomain-like"/>
    <property type="match status" value="2"/>
</dbReference>
<evidence type="ECO:0000313" key="6">
    <source>
        <dbReference type="Proteomes" id="UP000264002"/>
    </source>
</evidence>
<dbReference type="InterPro" id="IPR046335">
    <property type="entry name" value="LacI/GalR-like_sensor"/>
</dbReference>
<keyword evidence="1" id="KW-0805">Transcription regulation</keyword>
<dbReference type="Proteomes" id="UP000264002">
    <property type="component" value="Unassembled WGS sequence"/>
</dbReference>
<dbReference type="Gene3D" id="1.10.10.60">
    <property type="entry name" value="Homeodomain-like"/>
    <property type="match status" value="2"/>
</dbReference>